<evidence type="ECO:0000259" key="9">
    <source>
        <dbReference type="PROSITE" id="PS50975"/>
    </source>
</evidence>
<dbReference type="Gene3D" id="2.40.50.100">
    <property type="match status" value="1"/>
</dbReference>
<proteinExistence type="predicted"/>
<dbReference type="Pfam" id="PF02785">
    <property type="entry name" value="Biotin_carb_C"/>
    <property type="match status" value="1"/>
</dbReference>
<dbReference type="PROSITE" id="PS00867">
    <property type="entry name" value="CPSASE_2"/>
    <property type="match status" value="1"/>
</dbReference>
<dbReference type="SUPFAM" id="SSF52440">
    <property type="entry name" value="PreATP-grasp domain"/>
    <property type="match status" value="1"/>
</dbReference>
<evidence type="ECO:0000256" key="1">
    <source>
        <dbReference type="ARBA" id="ARBA00001953"/>
    </source>
</evidence>
<evidence type="ECO:0000256" key="2">
    <source>
        <dbReference type="ARBA" id="ARBA00022598"/>
    </source>
</evidence>
<dbReference type="Gene3D" id="3.30.470.20">
    <property type="entry name" value="ATP-grasp fold, B domain"/>
    <property type="match status" value="1"/>
</dbReference>
<dbReference type="SMART" id="SM00796">
    <property type="entry name" value="AHS1"/>
    <property type="match status" value="1"/>
</dbReference>
<evidence type="ECO:0008006" key="13">
    <source>
        <dbReference type="Google" id="ProtNLM"/>
    </source>
</evidence>
<dbReference type="GO" id="GO:0005524">
    <property type="term" value="F:ATP binding"/>
    <property type="evidence" value="ECO:0007669"/>
    <property type="project" value="UniProtKB-UniRule"/>
</dbReference>
<dbReference type="InterPro" id="IPR029000">
    <property type="entry name" value="Cyclophilin-like_dom_sf"/>
</dbReference>
<evidence type="ECO:0000256" key="5">
    <source>
        <dbReference type="ARBA" id="ARBA00022840"/>
    </source>
</evidence>
<dbReference type="InterPro" id="IPR011761">
    <property type="entry name" value="ATP-grasp"/>
</dbReference>
<dbReference type="SMART" id="SM00797">
    <property type="entry name" value="AHS2"/>
    <property type="match status" value="1"/>
</dbReference>
<feature type="domain" description="Biotin carboxylation" evidence="10">
    <location>
        <begin position="8"/>
        <end position="492"/>
    </location>
</feature>
<evidence type="ECO:0000256" key="6">
    <source>
        <dbReference type="ARBA" id="ARBA00023267"/>
    </source>
</evidence>
<dbReference type="PROSITE" id="PS50979">
    <property type="entry name" value="BC"/>
    <property type="match status" value="1"/>
</dbReference>
<dbReference type="SUPFAM" id="SSF56059">
    <property type="entry name" value="Glutathione synthetase ATP-binding domain-like"/>
    <property type="match status" value="1"/>
</dbReference>
<dbReference type="SUPFAM" id="SSF160467">
    <property type="entry name" value="PH0987 N-terminal domain-like"/>
    <property type="match status" value="1"/>
</dbReference>
<dbReference type="CDD" id="cd06850">
    <property type="entry name" value="biotinyl_domain"/>
    <property type="match status" value="1"/>
</dbReference>
<evidence type="ECO:0000256" key="7">
    <source>
        <dbReference type="PROSITE-ProRule" id="PRU00409"/>
    </source>
</evidence>
<dbReference type="InterPro" id="IPR005482">
    <property type="entry name" value="Biotin_COase_C"/>
</dbReference>
<dbReference type="PROSITE" id="PS00188">
    <property type="entry name" value="BIOTIN"/>
    <property type="match status" value="1"/>
</dbReference>
<keyword evidence="6" id="KW-0092">Biotin</keyword>
<comment type="caution">
    <text evidence="11">The sequence shown here is derived from an EMBL/GenBank/DDBJ whole genome shotgun (WGS) entry which is preliminary data.</text>
</comment>
<keyword evidence="5 7" id="KW-0067">ATP-binding</keyword>
<dbReference type="Proteomes" id="UP001385951">
    <property type="component" value="Unassembled WGS sequence"/>
</dbReference>
<name>A0AAW0GMF8_9APHY</name>
<dbReference type="SUPFAM" id="SSF51230">
    <property type="entry name" value="Single hybrid motif"/>
    <property type="match status" value="1"/>
</dbReference>
<dbReference type="InterPro" id="IPR005481">
    <property type="entry name" value="BC-like_N"/>
</dbReference>
<feature type="domain" description="Lipoyl-binding" evidence="8">
    <location>
        <begin position="1219"/>
        <end position="1301"/>
    </location>
</feature>
<evidence type="ECO:0000256" key="4">
    <source>
        <dbReference type="ARBA" id="ARBA00022801"/>
    </source>
</evidence>
<dbReference type="InterPro" id="IPR011054">
    <property type="entry name" value="Rudment_hybrid_motif"/>
</dbReference>
<dbReference type="GO" id="GO:0016787">
    <property type="term" value="F:hydrolase activity"/>
    <property type="evidence" value="ECO:0007669"/>
    <property type="project" value="UniProtKB-KW"/>
</dbReference>
<dbReference type="PROSITE" id="PS50975">
    <property type="entry name" value="ATP_GRASP"/>
    <property type="match status" value="1"/>
</dbReference>
<keyword evidence="3 7" id="KW-0547">Nucleotide-binding</keyword>
<dbReference type="PROSITE" id="PS50968">
    <property type="entry name" value="BIOTINYL_LIPOYL"/>
    <property type="match status" value="1"/>
</dbReference>
<dbReference type="InterPro" id="IPR016185">
    <property type="entry name" value="PreATP-grasp_dom_sf"/>
</dbReference>
<dbReference type="InterPro" id="IPR003778">
    <property type="entry name" value="CT_A_B"/>
</dbReference>
<keyword evidence="2" id="KW-0436">Ligase</keyword>
<evidence type="ECO:0000259" key="10">
    <source>
        <dbReference type="PROSITE" id="PS50979"/>
    </source>
</evidence>
<dbReference type="Gene3D" id="3.30.1360.40">
    <property type="match status" value="1"/>
</dbReference>
<dbReference type="PANTHER" id="PTHR18866:SF128">
    <property type="entry name" value="UREA AMIDOLYASE"/>
    <property type="match status" value="1"/>
</dbReference>
<reference evidence="11 12" key="1">
    <citation type="submission" date="2022-09" db="EMBL/GenBank/DDBJ databases">
        <authorList>
            <person name="Palmer J.M."/>
        </authorList>
    </citation>
    <scope>NUCLEOTIDE SEQUENCE [LARGE SCALE GENOMIC DNA]</scope>
    <source>
        <strain evidence="11 12">DSM 7382</strain>
    </source>
</reference>
<dbReference type="InterPro" id="IPR000089">
    <property type="entry name" value="Biotin_lipoyl"/>
</dbReference>
<accession>A0AAW0GMF8</accession>
<dbReference type="Pfam" id="PF02626">
    <property type="entry name" value="CT_A_B"/>
    <property type="match status" value="1"/>
</dbReference>
<dbReference type="Pfam" id="PF02682">
    <property type="entry name" value="CT_C_D"/>
    <property type="match status" value="1"/>
</dbReference>
<sequence length="1303" mass="142125">MDSIPPLFLHKLLVANRGEIAVRILKTAKRLGILTVAVYTQVDATSPHVSLADEAFALKTPTDTSDNAEYNAARAYADAEDILDVCLKRGVTLVHPGYGFLSENAHFAKLLDARSITLLGPSVKTIEDMGLKHRARVLAVEAGVPVVPGSDGLVTSLAEAEDVATTIGFPVILKATTGGGGMGLVVCRNVEDLHAKFESIRQRAKSLFHDDGVFMEKFFDVSRHIEVQIFGDGCGNVIHMGERECSVQRRHQKIIEESPSPYLVQREGLREQICSAAVQLGKLINYKSAGTVEFIVDDASGNFYFLEMNTRLQVEHGVTEMLHPGLDIVELMILQGVYERASKISRVPVGLPEDKLDQDKYAHPTPNSHSIEIRVYSENPANNFTPSPGVLQLVQFPDSADGVRIDTWVETGTSISPYYDPLIAKVIVKKETREEAIRYLLALLEPQPKDTGSQALIVQGPPNNLEFLTQVLRSQTFGVGRATTEWIDSGGLAYTPNAMTIVSPGLSTSVQSLPVRDIGLGIPPSGPMDPLALQAANCLVGNPFECEGLELVIPPKNAGRTSGLSLNAIFHIRAVVAVTGADAGVQVNGEDVATWSRIVVPPGGKLTIGSLRGDGSGFRAYLAVLGGFPGVPVYLGSKSTSMGSGGYQGRNLQAGDFLQILPVSDAQSNLPSIPNTLIPEYPTEWTLYSLSGPHDDTEYLTDVGIEAFYTRMWKVSTASNRMGIRLEPILEGDASDTPILQWARQNGGEGGSHPSNILDNGYARGSVNLNGDTPVILTKEGPSMGGYVCVSTLASADQWKLGQLRPGHRLQFKRIAYNDAMKLQEHTNKWLETVLALSSGFNASPVGLLSFNPSDDNFSRDPKLHTIPAIDLKPKVVFRQAGDSAILVEYGDMTLDFAVRARIHGLETALRKLELAGIKELAPCIRSTMVHYDPQQISQAEVLSSLICIEESLPDSVTDMEFPGRKLTFPIVLDDKWNTEALVKYMRSIRDQAVYLPSNAEYLARNNGVEGGKEEALRLLVSSPWLVFGVGFYLACPFLVPVDPRCRLVGQKMNPSRTYTPRGAVGIAGLVAAIYPVESPGGYQLFGRTLPTWQPWGKGPNFAPDKPWVLKPFDQVVFNPVPEAAYHYLEHDFDSGEYEFKELIPCCLLHTYDDADFNYQIEDVIFSMKEYLEFVSSIQDEVSNFKERQVKGVASEEAHEQVLLKKWQTSQHKDHGPSTSEGTMPETANFVCASLAGTVWKVNIAVDDIVTSADQVIVILEAMKTEIPITAGEENVGLKVSGIVKSEGTTVEAGDKLIFFSEN</sequence>
<organism evidence="11 12">
    <name type="scientific">Cerrena zonata</name>
    <dbReference type="NCBI Taxonomy" id="2478898"/>
    <lineage>
        <taxon>Eukaryota</taxon>
        <taxon>Fungi</taxon>
        <taxon>Dikarya</taxon>
        <taxon>Basidiomycota</taxon>
        <taxon>Agaricomycotina</taxon>
        <taxon>Agaricomycetes</taxon>
        <taxon>Polyporales</taxon>
        <taxon>Cerrenaceae</taxon>
        <taxon>Cerrena</taxon>
    </lineage>
</organism>
<dbReference type="InterPro" id="IPR050856">
    <property type="entry name" value="Biotin_carboxylase_complex"/>
</dbReference>
<evidence type="ECO:0000256" key="3">
    <source>
        <dbReference type="ARBA" id="ARBA00022741"/>
    </source>
</evidence>
<dbReference type="Pfam" id="PF02786">
    <property type="entry name" value="CPSase_L_D2"/>
    <property type="match status" value="1"/>
</dbReference>
<keyword evidence="4" id="KW-0378">Hydrolase</keyword>
<dbReference type="GO" id="GO:0046872">
    <property type="term" value="F:metal ion binding"/>
    <property type="evidence" value="ECO:0007669"/>
    <property type="project" value="InterPro"/>
</dbReference>
<gene>
    <name evidence="11" type="ORF">QCA50_006967</name>
</gene>
<dbReference type="InterPro" id="IPR011764">
    <property type="entry name" value="Biotin_carboxylation_dom"/>
</dbReference>
<evidence type="ECO:0000259" key="8">
    <source>
        <dbReference type="PROSITE" id="PS50968"/>
    </source>
</evidence>
<dbReference type="Pfam" id="PF00364">
    <property type="entry name" value="Biotin_lipoyl"/>
    <property type="match status" value="1"/>
</dbReference>
<dbReference type="Gene3D" id="2.40.100.10">
    <property type="entry name" value="Cyclophilin-like"/>
    <property type="match status" value="2"/>
</dbReference>
<dbReference type="SUPFAM" id="SSF51246">
    <property type="entry name" value="Rudiment single hybrid motif"/>
    <property type="match status" value="1"/>
</dbReference>
<keyword evidence="12" id="KW-1185">Reference proteome</keyword>
<evidence type="ECO:0000313" key="11">
    <source>
        <dbReference type="EMBL" id="KAK7690310.1"/>
    </source>
</evidence>
<dbReference type="PROSITE" id="PS00866">
    <property type="entry name" value="CPSASE_1"/>
    <property type="match status" value="1"/>
</dbReference>
<dbReference type="InterPro" id="IPR003833">
    <property type="entry name" value="CT_C_D"/>
</dbReference>
<evidence type="ECO:0000313" key="12">
    <source>
        <dbReference type="Proteomes" id="UP001385951"/>
    </source>
</evidence>
<protein>
    <recommendedName>
        <fullName evidence="13">Urea carboxylase</fullName>
    </recommendedName>
</protein>
<dbReference type="InterPro" id="IPR005479">
    <property type="entry name" value="CPAse_ATP-bd"/>
</dbReference>
<dbReference type="InterPro" id="IPR011053">
    <property type="entry name" value="Single_hybrid_motif"/>
</dbReference>
<dbReference type="SMART" id="SM00878">
    <property type="entry name" value="Biotin_carb_C"/>
    <property type="match status" value="1"/>
</dbReference>
<dbReference type="InterPro" id="IPR001882">
    <property type="entry name" value="Biotin_BS"/>
</dbReference>
<dbReference type="PANTHER" id="PTHR18866">
    <property type="entry name" value="CARBOXYLASE:PYRUVATE/ACETYL-COA/PROPIONYL-COA CARBOXYLASE"/>
    <property type="match status" value="1"/>
</dbReference>
<dbReference type="SUPFAM" id="SSF50891">
    <property type="entry name" value="Cyclophilin-like"/>
    <property type="match status" value="2"/>
</dbReference>
<comment type="cofactor">
    <cofactor evidence="1">
        <name>biotin</name>
        <dbReference type="ChEBI" id="CHEBI:57586"/>
    </cofactor>
</comment>
<dbReference type="EMBL" id="JASBNA010000007">
    <property type="protein sequence ID" value="KAK7690310.1"/>
    <property type="molecule type" value="Genomic_DNA"/>
</dbReference>
<dbReference type="Pfam" id="PF00289">
    <property type="entry name" value="Biotin_carb_N"/>
    <property type="match status" value="1"/>
</dbReference>
<dbReference type="GO" id="GO:0016874">
    <property type="term" value="F:ligase activity"/>
    <property type="evidence" value="ECO:0007669"/>
    <property type="project" value="UniProtKB-KW"/>
</dbReference>
<feature type="domain" description="ATP-grasp" evidence="9">
    <location>
        <begin position="136"/>
        <end position="337"/>
    </location>
</feature>